<protein>
    <recommendedName>
        <fullName evidence="3">CRAL-TRIO domain-containing protein</fullName>
    </recommendedName>
</protein>
<dbReference type="KEGG" id="ptm:GSPATT00032120001"/>
<proteinExistence type="predicted"/>
<organism evidence="1 2">
    <name type="scientific">Paramecium tetraurelia</name>
    <dbReference type="NCBI Taxonomy" id="5888"/>
    <lineage>
        <taxon>Eukaryota</taxon>
        <taxon>Sar</taxon>
        <taxon>Alveolata</taxon>
        <taxon>Ciliophora</taxon>
        <taxon>Intramacronucleata</taxon>
        <taxon>Oligohymenophorea</taxon>
        <taxon>Peniculida</taxon>
        <taxon>Parameciidae</taxon>
        <taxon>Paramecium</taxon>
    </lineage>
</organism>
<dbReference type="OrthoDB" id="302037at2759"/>
<dbReference type="EMBL" id="CT868016">
    <property type="protein sequence ID" value="CAK61888.1"/>
    <property type="molecule type" value="Genomic_DNA"/>
</dbReference>
<keyword evidence="2" id="KW-1185">Reference proteome</keyword>
<evidence type="ECO:0000313" key="2">
    <source>
        <dbReference type="Proteomes" id="UP000000600"/>
    </source>
</evidence>
<dbReference type="RefSeq" id="XP_001429286.1">
    <property type="nucleotide sequence ID" value="XM_001429249.1"/>
</dbReference>
<accession>A0BTM1</accession>
<evidence type="ECO:0008006" key="3">
    <source>
        <dbReference type="Google" id="ProtNLM"/>
    </source>
</evidence>
<dbReference type="AlphaFoldDB" id="A0BTM1"/>
<evidence type="ECO:0000313" key="1">
    <source>
        <dbReference type="EMBL" id="CAK61888.1"/>
    </source>
</evidence>
<dbReference type="HOGENOM" id="CLU_830178_0_0_1"/>
<name>A0BTM1_PARTE</name>
<dbReference type="GeneID" id="5015070"/>
<dbReference type="Proteomes" id="UP000000600">
    <property type="component" value="Unassembled WGS sequence"/>
</dbReference>
<reference evidence="1 2" key="1">
    <citation type="journal article" date="2006" name="Nature">
        <title>Global trends of whole-genome duplications revealed by the ciliate Paramecium tetraurelia.</title>
        <authorList>
            <consortium name="Genoscope"/>
            <person name="Aury J.-M."/>
            <person name="Jaillon O."/>
            <person name="Duret L."/>
            <person name="Noel B."/>
            <person name="Jubin C."/>
            <person name="Porcel B.M."/>
            <person name="Segurens B."/>
            <person name="Daubin V."/>
            <person name="Anthouard V."/>
            <person name="Aiach N."/>
            <person name="Arnaiz O."/>
            <person name="Billaut A."/>
            <person name="Beisson J."/>
            <person name="Blanc I."/>
            <person name="Bouhouche K."/>
            <person name="Camara F."/>
            <person name="Duharcourt S."/>
            <person name="Guigo R."/>
            <person name="Gogendeau D."/>
            <person name="Katinka M."/>
            <person name="Keller A.-M."/>
            <person name="Kissmehl R."/>
            <person name="Klotz C."/>
            <person name="Koll F."/>
            <person name="Le Moue A."/>
            <person name="Lepere C."/>
            <person name="Malinsky S."/>
            <person name="Nowacki M."/>
            <person name="Nowak J.K."/>
            <person name="Plattner H."/>
            <person name="Poulain J."/>
            <person name="Ruiz F."/>
            <person name="Serrano V."/>
            <person name="Zagulski M."/>
            <person name="Dessen P."/>
            <person name="Betermier M."/>
            <person name="Weissenbach J."/>
            <person name="Scarpelli C."/>
            <person name="Schachter V."/>
            <person name="Sperling L."/>
            <person name="Meyer E."/>
            <person name="Cohen J."/>
            <person name="Wincker P."/>
        </authorList>
    </citation>
    <scope>NUCLEOTIDE SEQUENCE [LARGE SCALE GENOMIC DNA]</scope>
    <source>
        <strain evidence="1 2">Stock d4-2</strain>
    </source>
</reference>
<gene>
    <name evidence="1" type="ORF">GSPATT00032120001</name>
</gene>
<dbReference type="InParanoid" id="A0BTM1"/>
<sequence>MFSKNEDQFMSSLRPQSVEFHEKKGHFWTIEIPSHIQEHLQHDESNMNAQIIYPFCDKMKTNLFREQYQQAYIDVFKAIEQEMITHSAYISVGILDMKSNNPILGIDNYSMTQDIIDAFIQCTPKIHKLIFISEVESQAFIMGMALKDKTRHLQDLTNVFVEQDKQKPDEPEQANQADQIIEQQEIPIRVELEIQFKQDEDIQLNSNNVQSQIQKLNSQVQRIQKPTVVSYHNGHKCIDDLIYMIRKHCLLILQRIQCSFELIKWVIQVQCVCVVETSRSESKVIYVVIAECIDPLYYNANNEQDCQQFRHVEDSIVPVVLILLNFLMCVFKAIK</sequence>